<reference evidence="3" key="1">
    <citation type="submission" date="2023-04" db="EMBL/GenBank/DDBJ databases">
        <title>Sphingomonas sp. MAHUQ-71 isolated from rice field.</title>
        <authorList>
            <person name="Huq M.A."/>
        </authorList>
    </citation>
    <scope>NUCLEOTIDE SEQUENCE</scope>
    <source>
        <strain evidence="3">MAHUQ-71</strain>
    </source>
</reference>
<feature type="compositionally biased region" description="Basic and acidic residues" evidence="1">
    <location>
        <begin position="61"/>
        <end position="74"/>
    </location>
</feature>
<dbReference type="Proteomes" id="UP001160625">
    <property type="component" value="Unassembled WGS sequence"/>
</dbReference>
<dbReference type="EMBL" id="JARYGZ010000001">
    <property type="protein sequence ID" value="MDH7637612.1"/>
    <property type="molecule type" value="Genomic_DNA"/>
</dbReference>
<feature type="region of interest" description="Disordered" evidence="1">
    <location>
        <begin position="140"/>
        <end position="164"/>
    </location>
</feature>
<gene>
    <name evidence="3" type="ORF">QGN17_02600</name>
</gene>
<protein>
    <submittedName>
        <fullName evidence="3">EF-hand domain-containing protein</fullName>
    </submittedName>
</protein>
<feature type="compositionally biased region" description="Low complexity" evidence="1">
    <location>
        <begin position="148"/>
        <end position="158"/>
    </location>
</feature>
<sequence length="164" mass="17426">MWRYLVGGVAALLMAGAGVMIWSGLASRDSRIPPPPAAVVAPVAVVAPASVEMPDPPQATEKTKEEKRFSRADHDKDGKIELAEFLQARRRNFDKLDTNHDGRLSFDEYAAKAEAKFAGADADKSGALTPAEFATTRVVRKTRPRCPPAQAAAPAPAGADDDAS</sequence>
<keyword evidence="4" id="KW-1185">Reference proteome</keyword>
<dbReference type="Gene3D" id="1.10.238.10">
    <property type="entry name" value="EF-hand"/>
    <property type="match status" value="1"/>
</dbReference>
<feature type="region of interest" description="Disordered" evidence="1">
    <location>
        <begin position="52"/>
        <end position="74"/>
    </location>
</feature>
<evidence type="ECO:0000256" key="1">
    <source>
        <dbReference type="SAM" id="MobiDB-lite"/>
    </source>
</evidence>
<organism evidence="3 4">
    <name type="scientific">Sphingomonas oryzagri</name>
    <dbReference type="NCBI Taxonomy" id="3042314"/>
    <lineage>
        <taxon>Bacteria</taxon>
        <taxon>Pseudomonadati</taxon>
        <taxon>Pseudomonadota</taxon>
        <taxon>Alphaproteobacteria</taxon>
        <taxon>Sphingomonadales</taxon>
        <taxon>Sphingomonadaceae</taxon>
        <taxon>Sphingomonas</taxon>
    </lineage>
</organism>
<proteinExistence type="predicted"/>
<comment type="caution">
    <text evidence="3">The sequence shown here is derived from an EMBL/GenBank/DDBJ whole genome shotgun (WGS) entry which is preliminary data.</text>
</comment>
<name>A0ABT6MX79_9SPHN</name>
<dbReference type="PROSITE" id="PS50222">
    <property type="entry name" value="EF_HAND_2"/>
    <property type="match status" value="1"/>
</dbReference>
<evidence type="ECO:0000259" key="2">
    <source>
        <dbReference type="PROSITE" id="PS50222"/>
    </source>
</evidence>
<evidence type="ECO:0000313" key="4">
    <source>
        <dbReference type="Proteomes" id="UP001160625"/>
    </source>
</evidence>
<feature type="domain" description="EF-hand" evidence="2">
    <location>
        <begin position="60"/>
        <end position="95"/>
    </location>
</feature>
<dbReference type="PROSITE" id="PS00018">
    <property type="entry name" value="EF_HAND_1"/>
    <property type="match status" value="3"/>
</dbReference>
<accession>A0ABT6MX79</accession>
<dbReference type="InterPro" id="IPR018247">
    <property type="entry name" value="EF_Hand_1_Ca_BS"/>
</dbReference>
<dbReference type="InterPro" id="IPR002048">
    <property type="entry name" value="EF_hand_dom"/>
</dbReference>
<dbReference type="SUPFAM" id="SSF47473">
    <property type="entry name" value="EF-hand"/>
    <property type="match status" value="1"/>
</dbReference>
<evidence type="ECO:0000313" key="3">
    <source>
        <dbReference type="EMBL" id="MDH7637612.1"/>
    </source>
</evidence>
<dbReference type="InterPro" id="IPR011992">
    <property type="entry name" value="EF-hand-dom_pair"/>
</dbReference>
<dbReference type="Pfam" id="PF13499">
    <property type="entry name" value="EF-hand_7"/>
    <property type="match status" value="1"/>
</dbReference>
<dbReference type="RefSeq" id="WP_281042957.1">
    <property type="nucleotide sequence ID" value="NZ_JARYGZ010000001.1"/>
</dbReference>